<proteinExistence type="predicted"/>
<dbReference type="Proteomes" id="UP001595908">
    <property type="component" value="Unassembled WGS sequence"/>
</dbReference>
<feature type="domain" description="DUF6892" evidence="1">
    <location>
        <begin position="1"/>
        <end position="142"/>
    </location>
</feature>
<name>A0ABV9VBU1_STRAZ</name>
<protein>
    <submittedName>
        <fullName evidence="2">DUF6892 domain-containing protein</fullName>
    </submittedName>
</protein>
<dbReference type="EMBL" id="JBHSJE010000004">
    <property type="protein sequence ID" value="MFC4980269.1"/>
    <property type="molecule type" value="Genomic_DNA"/>
</dbReference>
<evidence type="ECO:0000313" key="3">
    <source>
        <dbReference type="Proteomes" id="UP001595908"/>
    </source>
</evidence>
<accession>A0ABV9VBU1</accession>
<reference evidence="3" key="1">
    <citation type="journal article" date="2019" name="Int. J. Syst. Evol. Microbiol.">
        <title>The Global Catalogue of Microorganisms (GCM) 10K type strain sequencing project: providing services to taxonomists for standard genome sequencing and annotation.</title>
        <authorList>
            <consortium name="The Broad Institute Genomics Platform"/>
            <consortium name="The Broad Institute Genome Sequencing Center for Infectious Disease"/>
            <person name="Wu L."/>
            <person name="Ma J."/>
        </authorList>
    </citation>
    <scope>NUCLEOTIDE SEQUENCE [LARGE SCALE GENOMIC DNA]</scope>
    <source>
        <strain evidence="3">ICMP 257</strain>
    </source>
</reference>
<gene>
    <name evidence="2" type="ORF">ACFPL4_18240</name>
</gene>
<sequence>MAEFKDFNFKLAVIEALMYGDGTLTPAFSIDERFRARGVGDLHSHVYENGWEHTVLDEARAFFEALEISDELLATVDELVFDGGNQVFHECSPVWDGEDDLFDVRSLDDLPLLPNLKRVLGADDMVAVPGKEEVFAARGIEVVR</sequence>
<dbReference type="RefSeq" id="WP_033296667.1">
    <property type="nucleotide sequence ID" value="NZ_JBHSJE010000004.1"/>
</dbReference>
<dbReference type="Pfam" id="PF21832">
    <property type="entry name" value="DUF6892"/>
    <property type="match status" value="1"/>
</dbReference>
<evidence type="ECO:0000313" key="2">
    <source>
        <dbReference type="EMBL" id="MFC4980269.1"/>
    </source>
</evidence>
<keyword evidence="3" id="KW-1185">Reference proteome</keyword>
<organism evidence="2 3">
    <name type="scientific">Streptomyces atroolivaceus</name>
    <dbReference type="NCBI Taxonomy" id="66869"/>
    <lineage>
        <taxon>Bacteria</taxon>
        <taxon>Bacillati</taxon>
        <taxon>Actinomycetota</taxon>
        <taxon>Actinomycetes</taxon>
        <taxon>Kitasatosporales</taxon>
        <taxon>Streptomycetaceae</taxon>
        <taxon>Streptomyces</taxon>
    </lineage>
</organism>
<evidence type="ECO:0000259" key="1">
    <source>
        <dbReference type="Pfam" id="PF21832"/>
    </source>
</evidence>
<comment type="caution">
    <text evidence="2">The sequence shown here is derived from an EMBL/GenBank/DDBJ whole genome shotgun (WGS) entry which is preliminary data.</text>
</comment>
<dbReference type="InterPro" id="IPR054187">
    <property type="entry name" value="DUF6892"/>
</dbReference>
<dbReference type="GeneID" id="31231090"/>